<dbReference type="EMBL" id="CM051401">
    <property type="protein sequence ID" value="KAJ4712149.1"/>
    <property type="molecule type" value="Genomic_DNA"/>
</dbReference>
<protein>
    <submittedName>
        <fullName evidence="1">ABC transporter A family protein</fullName>
    </submittedName>
</protein>
<accession>A0ACC1XL03</accession>
<evidence type="ECO:0000313" key="2">
    <source>
        <dbReference type="Proteomes" id="UP001164539"/>
    </source>
</evidence>
<organism evidence="1 2">
    <name type="scientific">Melia azedarach</name>
    <name type="common">Chinaberry tree</name>
    <dbReference type="NCBI Taxonomy" id="155640"/>
    <lineage>
        <taxon>Eukaryota</taxon>
        <taxon>Viridiplantae</taxon>
        <taxon>Streptophyta</taxon>
        <taxon>Embryophyta</taxon>
        <taxon>Tracheophyta</taxon>
        <taxon>Spermatophyta</taxon>
        <taxon>Magnoliopsida</taxon>
        <taxon>eudicotyledons</taxon>
        <taxon>Gunneridae</taxon>
        <taxon>Pentapetalae</taxon>
        <taxon>rosids</taxon>
        <taxon>malvids</taxon>
        <taxon>Sapindales</taxon>
        <taxon>Meliaceae</taxon>
        <taxon>Melia</taxon>
    </lineage>
</organism>
<gene>
    <name evidence="1" type="ORF">OWV82_014445</name>
</gene>
<name>A0ACC1XL03_MELAZ</name>
<sequence>MASSLGPASFATQTNALLRKNLTFQKRNVRTNIRLISFPIILCLLLVLLQVLFDRLVNNSDDFKCGCICVRRNGNKCVEEKCGIEYSDPDQAQSCYIPQPPQWPPILQVPAAEYRAVRNDFITYPDLPNAACRINNSCPAIIFLTGSNRSFGETLGKNMFMDTFSVDPSNILASLAPNILGSDSMPEIINYVDPAFSSDDPIYSLQSQCKSNSTFVVRAQLSSINVTQEIRCLQGLNLWRKSSSEINDELYKGYRKGNSERKINEILAAYDFLNSDLNKFNVSIWYNSTYKNDTGNGPIAMLRVPRSINLVSNSYLRSVLGPGTQILFDFVKEMPKTFSRLKLDISSIIGTLFFTWVVLQLFPVILTALVYEKQQKLRIMMKMHGLGDGPYWVISYAYFFSISFLYMLCFVVFGSLVGLRFFLLNSYSIQFVFYFIYINLQISLAFLVAALFSNLKTASVIGYIFVFGTGLLGAFLFQSFVQDQSFPRPWITVMELYPGFALYRGLYEFGQYSFRGHYMGTDGMTWADLGDSGNGMIEILIIMAVEWLVVVGIAYYVDKIVSSRGTKGPLFFLRNFKKKPRSSFQRPSLRRQDSKVFVEMEKADVTQERERVEQLLLEPSTNHAIISDNLRKIYPGRDGNPEKVAVNGLSLALPSGECFGMLGPNGAGKTTFISMMIGITKPTAGTAYVQGMDIQTDMDRIYTSMGVCPQDDLLWETLTGREHLLFYGRLKNLKGSALSQAVEESLKSVNLFHGGVADKQAGKYSGGMKRRLSVAISLIGDPKVVYMDEPSTGLDPASRSNLWNVVKRAKQGRAIVLTTHSMEEAEALCDRLGIFVDGGLQCIGNAKELKARYGGSFVFTMTTSADHEEEVERMVRRLSPGANKIYHISGTQKFELPKQEVRVADVFQAVEDAKSRFTVFRMGLG</sequence>
<evidence type="ECO:0000313" key="1">
    <source>
        <dbReference type="EMBL" id="KAJ4712149.1"/>
    </source>
</evidence>
<keyword evidence="2" id="KW-1185">Reference proteome</keyword>
<reference evidence="1 2" key="1">
    <citation type="journal article" date="2023" name="Science">
        <title>Complex scaffold remodeling in plant triterpene biosynthesis.</title>
        <authorList>
            <person name="De La Pena R."/>
            <person name="Hodgson H."/>
            <person name="Liu J.C."/>
            <person name="Stephenson M.J."/>
            <person name="Martin A.C."/>
            <person name="Owen C."/>
            <person name="Harkess A."/>
            <person name="Leebens-Mack J."/>
            <person name="Jimenez L.E."/>
            <person name="Osbourn A."/>
            <person name="Sattely E.S."/>
        </authorList>
    </citation>
    <scope>NUCLEOTIDE SEQUENCE [LARGE SCALE GENOMIC DNA]</scope>
    <source>
        <strain evidence="2">cv. JPN11</strain>
        <tissue evidence="1">Leaf</tissue>
    </source>
</reference>
<dbReference type="Proteomes" id="UP001164539">
    <property type="component" value="Chromosome 8"/>
</dbReference>
<proteinExistence type="predicted"/>
<comment type="caution">
    <text evidence="1">The sequence shown here is derived from an EMBL/GenBank/DDBJ whole genome shotgun (WGS) entry which is preliminary data.</text>
</comment>